<gene>
    <name evidence="1" type="ORF">Ddye_017913</name>
</gene>
<dbReference type="PANTHER" id="PTHR46976:SF1">
    <property type="entry name" value="PROTEIN ARABIDILLO 1"/>
    <property type="match status" value="1"/>
</dbReference>
<organism evidence="1 2">
    <name type="scientific">Dipteronia dyeriana</name>
    <dbReference type="NCBI Taxonomy" id="168575"/>
    <lineage>
        <taxon>Eukaryota</taxon>
        <taxon>Viridiplantae</taxon>
        <taxon>Streptophyta</taxon>
        <taxon>Embryophyta</taxon>
        <taxon>Tracheophyta</taxon>
        <taxon>Spermatophyta</taxon>
        <taxon>Magnoliopsida</taxon>
        <taxon>eudicotyledons</taxon>
        <taxon>Gunneridae</taxon>
        <taxon>Pentapetalae</taxon>
        <taxon>rosids</taxon>
        <taxon>malvids</taxon>
        <taxon>Sapindales</taxon>
        <taxon>Sapindaceae</taxon>
        <taxon>Hippocastanoideae</taxon>
        <taxon>Acereae</taxon>
        <taxon>Dipteronia</taxon>
    </lineage>
</organism>
<evidence type="ECO:0000313" key="1">
    <source>
        <dbReference type="EMBL" id="KAK2650424.1"/>
    </source>
</evidence>
<dbReference type="EMBL" id="JANJYI010000005">
    <property type="protein sequence ID" value="KAK2650424.1"/>
    <property type="molecule type" value="Genomic_DNA"/>
</dbReference>
<keyword evidence="2" id="KW-1185">Reference proteome</keyword>
<proteinExistence type="predicted"/>
<dbReference type="Proteomes" id="UP001280121">
    <property type="component" value="Unassembled WGS sequence"/>
</dbReference>
<protein>
    <submittedName>
        <fullName evidence="1">Uncharacterized protein</fullName>
    </submittedName>
</protein>
<evidence type="ECO:0000313" key="2">
    <source>
        <dbReference type="Proteomes" id="UP001280121"/>
    </source>
</evidence>
<reference evidence="1" key="1">
    <citation type="journal article" date="2023" name="Plant J.">
        <title>Genome sequences and population genomics provide insights into the demographic history, inbreeding, and mutation load of two 'living fossil' tree species of Dipteronia.</title>
        <authorList>
            <person name="Feng Y."/>
            <person name="Comes H.P."/>
            <person name="Chen J."/>
            <person name="Zhu S."/>
            <person name="Lu R."/>
            <person name="Zhang X."/>
            <person name="Li P."/>
            <person name="Qiu J."/>
            <person name="Olsen K.M."/>
            <person name="Qiu Y."/>
        </authorList>
    </citation>
    <scope>NUCLEOTIDE SEQUENCE</scope>
    <source>
        <strain evidence="1">KIB01</strain>
    </source>
</reference>
<name>A0AAD9UA51_9ROSI</name>
<accession>A0AAD9UA51</accession>
<comment type="caution">
    <text evidence="1">The sequence shown here is derived from an EMBL/GenBank/DDBJ whole genome shotgun (WGS) entry which is preliminary data.</text>
</comment>
<dbReference type="PANTHER" id="PTHR46976">
    <property type="entry name" value="PROTEIN ARABIDILLO 1"/>
    <property type="match status" value="1"/>
</dbReference>
<sequence>MSRRSERRKVAKNGKEKVIAPCYPEVEDERPSTLVSQHVGHGGLKFFSMLVEFTRYWARKCDASMAALLTSRCANLHKLRFRGADFADAIIHIQARKLREISGDYFRKITDAPLSVIAACHEEL</sequence>
<dbReference type="AlphaFoldDB" id="A0AAD9UA51"/>